<keyword evidence="3 8" id="KW-0479">Metal-binding</keyword>
<accession>A0A417XV41</accession>
<evidence type="ECO:0000256" key="2">
    <source>
        <dbReference type="ARBA" id="ARBA00022705"/>
    </source>
</evidence>
<dbReference type="GO" id="GO:0043138">
    <property type="term" value="F:3'-5' DNA helicase activity"/>
    <property type="evidence" value="ECO:0007669"/>
    <property type="project" value="TreeGrafter"/>
</dbReference>
<dbReference type="GO" id="GO:0006310">
    <property type="term" value="P:DNA recombination"/>
    <property type="evidence" value="ECO:0007669"/>
    <property type="project" value="InterPro"/>
</dbReference>
<keyword evidence="7 8" id="KW-0238">DNA-binding</keyword>
<keyword evidence="5 8" id="KW-0862">Zinc</keyword>
<proteinExistence type="inferred from homology"/>
<evidence type="ECO:0000256" key="9">
    <source>
        <dbReference type="SAM" id="MobiDB-lite"/>
    </source>
</evidence>
<evidence type="ECO:0000256" key="7">
    <source>
        <dbReference type="ARBA" id="ARBA00023125"/>
    </source>
</evidence>
<feature type="binding site" evidence="8">
    <location>
        <position position="426"/>
    </location>
    <ligand>
        <name>Zn(2+)</name>
        <dbReference type="ChEBI" id="CHEBI:29105"/>
        <label>2</label>
    </ligand>
</feature>
<dbReference type="GO" id="GO:0005524">
    <property type="term" value="F:ATP binding"/>
    <property type="evidence" value="ECO:0007669"/>
    <property type="project" value="UniProtKB-UniRule"/>
</dbReference>
<feature type="domain" description="Primosomal protein N' 3' DNA-binding" evidence="10">
    <location>
        <begin position="46"/>
        <end position="145"/>
    </location>
</feature>
<dbReference type="Proteomes" id="UP000283644">
    <property type="component" value="Unassembled WGS sequence"/>
</dbReference>
<keyword evidence="6 8" id="KW-0067">ATP-binding</keyword>
<dbReference type="InterPro" id="IPR041222">
    <property type="entry name" value="PriA_3primeBD"/>
</dbReference>
<comment type="cofactor">
    <cofactor evidence="8">
        <name>Zn(2+)</name>
        <dbReference type="ChEBI" id="CHEBI:29105"/>
    </cofactor>
    <text evidence="8">Binds 2 zinc ions per subunit.</text>
</comment>
<evidence type="ECO:0000259" key="10">
    <source>
        <dbReference type="Pfam" id="PF17764"/>
    </source>
</evidence>
<comment type="caution">
    <text evidence="8">As this protein does not have any detectable helicase domains, it probably does not have helicase activity.</text>
</comment>
<dbReference type="GO" id="GO:0006270">
    <property type="term" value="P:DNA replication initiation"/>
    <property type="evidence" value="ECO:0007669"/>
    <property type="project" value="TreeGrafter"/>
</dbReference>
<keyword evidence="12" id="KW-1185">Reference proteome</keyword>
<dbReference type="InterPro" id="IPR027417">
    <property type="entry name" value="P-loop_NTPase"/>
</dbReference>
<evidence type="ECO:0000256" key="5">
    <source>
        <dbReference type="ARBA" id="ARBA00022833"/>
    </source>
</evidence>
<evidence type="ECO:0000313" key="12">
    <source>
        <dbReference type="Proteomes" id="UP000283644"/>
    </source>
</evidence>
<name>A0A417XV41_9ACTN</name>
<dbReference type="GO" id="GO:1990077">
    <property type="term" value="C:primosome complex"/>
    <property type="evidence" value="ECO:0007669"/>
    <property type="project" value="UniProtKB-UniRule"/>
</dbReference>
<keyword evidence="4 8" id="KW-0547">Nucleotide-binding</keyword>
<feature type="binding site" evidence="8">
    <location>
        <position position="453"/>
    </location>
    <ligand>
        <name>Zn(2+)</name>
        <dbReference type="ChEBI" id="CHEBI:29105"/>
        <label>1</label>
    </ligand>
</feature>
<feature type="binding site" evidence="8">
    <location>
        <position position="423"/>
    </location>
    <ligand>
        <name>Zn(2+)</name>
        <dbReference type="ChEBI" id="CHEBI:29105"/>
        <label>2</label>
    </ligand>
</feature>
<dbReference type="PANTHER" id="PTHR30580">
    <property type="entry name" value="PRIMOSOMAL PROTEIN N"/>
    <property type="match status" value="1"/>
</dbReference>
<protein>
    <recommendedName>
        <fullName evidence="8">Probable replication restart protein PriA</fullName>
    </recommendedName>
    <alternativeName>
        <fullName evidence="8">Putative ATP-dependent DNA helicase PriA</fullName>
    </alternativeName>
</protein>
<feature type="binding site" evidence="8">
    <location>
        <position position="456"/>
    </location>
    <ligand>
        <name>Zn(2+)</name>
        <dbReference type="ChEBI" id="CHEBI:29105"/>
        <label>1</label>
    </ligand>
</feature>
<dbReference type="InterPro" id="IPR005259">
    <property type="entry name" value="PriA"/>
</dbReference>
<evidence type="ECO:0000256" key="3">
    <source>
        <dbReference type="ARBA" id="ARBA00022723"/>
    </source>
</evidence>
<evidence type="ECO:0000313" key="11">
    <source>
        <dbReference type="EMBL" id="RHW24364.1"/>
    </source>
</evidence>
<keyword evidence="2 8" id="KW-0235">DNA replication</keyword>
<comment type="caution">
    <text evidence="11">The sequence shown here is derived from an EMBL/GenBank/DDBJ whole genome shotgun (WGS) entry which is preliminary data.</text>
</comment>
<dbReference type="GO" id="GO:0008270">
    <property type="term" value="F:zinc ion binding"/>
    <property type="evidence" value="ECO:0007669"/>
    <property type="project" value="UniProtKB-UniRule"/>
</dbReference>
<gene>
    <name evidence="8" type="primary">priA</name>
    <name evidence="11" type="ORF">D0Z08_24955</name>
</gene>
<dbReference type="GO" id="GO:0006269">
    <property type="term" value="P:DNA replication, synthesis of primer"/>
    <property type="evidence" value="ECO:0007669"/>
    <property type="project" value="UniProtKB-KW"/>
</dbReference>
<sequence length="680" mass="72612">MTADEQDAALPGLARAAARRSGAAARARRAKQATPVELAEVDPVARVLVDLPLTHLDRPFDYAVPAAMADQARPGVRIKVRFAGQDVDGYVIARAAATDHDGRLAPLRRVVSDEQVLTPAVAELCRRIAERYAGASSDVRRLAVPPRHATTEKEPASPEPPFEDRPVGDGQNAWAAYTAAPAFRRHLMTGASPRAVWSAAPGEDWPRRLAELASATRVNGRGVLICVPDHRDVARVGAALTEVMGPDHHVTLQADAGPGPRYRDFLMVSRGTRKIVVGTRSAAFAPVHDLGLVVLWDDGDDLHAEPRAPYPHSREVLLERAEIEGCAVLVGGFSRSVEADQLLQTGWAKEIAAPRPTVRERALIAVTGGDSKRDPHGGGARVPKEAHDAVRWGLERGPVLVQTPRAGYVLRLSCDRCRTPARCTACSGPLQLTGPTTPPRCRWCATEAPGWACAECGGRGLRAPVIGDARTADELGRAFAPVPVVTSSGDRIRATVDAERRIVVATPGAEPVAEEGYAVVVLLDTWLLLARDSMRAAEESLRRWSNAVALLRPGGRALAVGDPGEPALQALVRWDQPGFAGREAEERREARLPPATRVAVLRAAPGALDDALTLLALPEHGDVLGPLAPLPGAADDEERAVVRVPRAEGAALSAALGELQRVRSARKLDPVRIQVDPTEI</sequence>
<comment type="subunit">
    <text evidence="8">Component of the replication restart primosome.</text>
</comment>
<dbReference type="Gene3D" id="3.40.50.300">
    <property type="entry name" value="P-loop containing nucleotide triphosphate hydrolases"/>
    <property type="match status" value="1"/>
</dbReference>
<evidence type="ECO:0000256" key="4">
    <source>
        <dbReference type="ARBA" id="ARBA00022741"/>
    </source>
</evidence>
<dbReference type="OrthoDB" id="3177118at2"/>
<comment type="similarity">
    <text evidence="8">Belongs to the helicase family. PriA subfamily.</text>
</comment>
<reference evidence="11 12" key="1">
    <citation type="submission" date="2018-09" db="EMBL/GenBank/DDBJ databases">
        <title>Genome sequencing of Nocardioides immobilis CCTCC AB 2017083 for comparison to Nocardioides silvaticus.</title>
        <authorList>
            <person name="Li C."/>
            <person name="Wang G."/>
        </authorList>
    </citation>
    <scope>NUCLEOTIDE SEQUENCE [LARGE SCALE GENOMIC DNA]</scope>
    <source>
        <strain evidence="11 12">CCTCC AB 2017083</strain>
    </source>
</reference>
<dbReference type="InterPro" id="IPR042115">
    <property type="entry name" value="PriA_3primeBD_sf"/>
</dbReference>
<evidence type="ECO:0000256" key="1">
    <source>
        <dbReference type="ARBA" id="ARBA00022515"/>
    </source>
</evidence>
<dbReference type="PANTHER" id="PTHR30580:SF0">
    <property type="entry name" value="PRIMOSOMAL PROTEIN N"/>
    <property type="match status" value="1"/>
</dbReference>
<dbReference type="AlphaFoldDB" id="A0A417XV41"/>
<dbReference type="GO" id="GO:0006302">
    <property type="term" value="P:double-strand break repair"/>
    <property type="evidence" value="ECO:0007669"/>
    <property type="project" value="InterPro"/>
</dbReference>
<dbReference type="RefSeq" id="WP_118927987.1">
    <property type="nucleotide sequence ID" value="NZ_QXGH01000033.1"/>
</dbReference>
<feature type="binding site" evidence="8">
    <location>
        <position position="414"/>
    </location>
    <ligand>
        <name>Zn(2+)</name>
        <dbReference type="ChEBI" id="CHEBI:29105"/>
        <label>1</label>
    </ligand>
</feature>
<dbReference type="Gene3D" id="3.40.1440.60">
    <property type="entry name" value="PriA, 3(prime) DNA-binding domain"/>
    <property type="match status" value="1"/>
</dbReference>
<keyword evidence="1 8" id="KW-0639">Primosome</keyword>
<feature type="binding site" evidence="8">
    <location>
        <position position="417"/>
    </location>
    <ligand>
        <name>Zn(2+)</name>
        <dbReference type="ChEBI" id="CHEBI:29105"/>
        <label>1</label>
    </ligand>
</feature>
<dbReference type="HAMAP" id="MF_00983">
    <property type="entry name" value="PriA"/>
    <property type="match status" value="1"/>
</dbReference>
<feature type="binding site" evidence="8">
    <location>
        <position position="441"/>
    </location>
    <ligand>
        <name>Zn(2+)</name>
        <dbReference type="ChEBI" id="CHEBI:29105"/>
        <label>2</label>
    </ligand>
</feature>
<feature type="region of interest" description="Disordered" evidence="9">
    <location>
        <begin position="139"/>
        <end position="168"/>
    </location>
</feature>
<dbReference type="GO" id="GO:0003677">
    <property type="term" value="F:DNA binding"/>
    <property type="evidence" value="ECO:0007669"/>
    <property type="project" value="UniProtKB-UniRule"/>
</dbReference>
<dbReference type="EMBL" id="QXGH01000033">
    <property type="protein sequence ID" value="RHW24364.1"/>
    <property type="molecule type" value="Genomic_DNA"/>
</dbReference>
<feature type="binding site" evidence="8">
    <location>
        <position position="444"/>
    </location>
    <ligand>
        <name>Zn(2+)</name>
        <dbReference type="ChEBI" id="CHEBI:29105"/>
        <label>2</label>
    </ligand>
</feature>
<evidence type="ECO:0000256" key="6">
    <source>
        <dbReference type="ARBA" id="ARBA00022840"/>
    </source>
</evidence>
<organism evidence="11 12">
    <name type="scientific">Nocardioides immobilis</name>
    <dbReference type="NCBI Taxonomy" id="2049295"/>
    <lineage>
        <taxon>Bacteria</taxon>
        <taxon>Bacillati</taxon>
        <taxon>Actinomycetota</taxon>
        <taxon>Actinomycetes</taxon>
        <taxon>Propionibacteriales</taxon>
        <taxon>Nocardioidaceae</taxon>
        <taxon>Nocardioides</taxon>
    </lineage>
</organism>
<feature type="compositionally biased region" description="Basic and acidic residues" evidence="9">
    <location>
        <begin position="149"/>
        <end position="167"/>
    </location>
</feature>
<comment type="function">
    <text evidence="8">Initiates the restart of stalled replication forks, which reloads the replicative helicase on sites other than the origin of replication. Recognizes and binds to abandoned replication forks and remodels them to uncover a helicase loading site. Promotes assembly of the primosome at these replication forks.</text>
</comment>
<evidence type="ECO:0000256" key="8">
    <source>
        <dbReference type="HAMAP-Rule" id="MF_00983"/>
    </source>
</evidence>
<dbReference type="Pfam" id="PF17764">
    <property type="entry name" value="PriA_3primeBD"/>
    <property type="match status" value="1"/>
</dbReference>